<gene>
    <name evidence="2" type="primary">gatD</name>
    <name evidence="4" type="ORF">J2S67_000382</name>
</gene>
<keyword evidence="2" id="KW-0436">Ligase</keyword>
<proteinExistence type="inferred from homology"/>
<evidence type="ECO:0000313" key="5">
    <source>
        <dbReference type="Proteomes" id="UP001180715"/>
    </source>
</evidence>
<protein>
    <recommendedName>
        <fullName evidence="2">Lipid II isoglutaminyl synthase (glutamine-hydrolyzing) subunit GatD</fullName>
        <ecNumber evidence="2">6.3.5.13</ecNumber>
    </recommendedName>
    <alternativeName>
        <fullName evidence="2">Lipid II isoglutaminyl synthase glutaminase subunit</fullName>
        <ecNumber evidence="2">3.5.1.2</ecNumber>
    </alternativeName>
</protein>
<dbReference type="InterPro" id="IPR043702">
    <property type="entry name" value="Lipid_II_synth_GatD"/>
</dbReference>
<organism evidence="4 5">
    <name type="scientific">Pseudoglutamicibacter albus</name>
    <dbReference type="NCBI Taxonomy" id="98671"/>
    <lineage>
        <taxon>Bacteria</taxon>
        <taxon>Bacillati</taxon>
        <taxon>Actinomycetota</taxon>
        <taxon>Actinomycetes</taxon>
        <taxon>Micrococcales</taxon>
        <taxon>Micrococcaceae</taxon>
        <taxon>Pseudoglutamicibacter</taxon>
    </lineage>
</organism>
<dbReference type="Pfam" id="PF07685">
    <property type="entry name" value="GATase_3"/>
    <property type="match status" value="1"/>
</dbReference>
<keyword evidence="1 2" id="KW-0315">Glutamine amidotransferase</keyword>
<keyword evidence="5" id="KW-1185">Reference proteome</keyword>
<dbReference type="InterPro" id="IPR033949">
    <property type="entry name" value="CobQ_GATase1"/>
</dbReference>
<dbReference type="HAMAP" id="MF_02213">
    <property type="entry name" value="Lipid_II_synth_GatD"/>
    <property type="match status" value="1"/>
</dbReference>
<name>A0ABU1YXP4_9MICC</name>
<sequence>MSTKNNPNTTGGMSSTSSAAATNSAAASLELAGRTLSIVNVYQSLLGIYGDRGNAMVLAERARRRGAEVTEHVAEPGAPVPDDADIYVLGGGEDGAQTAAVRALAADGVLSRAVERGAVVFGVCAGYQILGETFTVGHDNDEREGLGLLNAQTVRRDPRAVGEIVTRRRGVSGNDALITGFENHGGQTRLSAGTEPLADVIEGVGNGDGTEGAVKGTVYGTYPHGPVLARNPALADELITVATGVELAPLLIPSIVTLRAERLEGHLGR</sequence>
<evidence type="ECO:0000256" key="2">
    <source>
        <dbReference type="HAMAP-Rule" id="MF_02213"/>
    </source>
</evidence>
<dbReference type="EMBL" id="JAVDXX010000001">
    <property type="protein sequence ID" value="MDR7293114.1"/>
    <property type="molecule type" value="Genomic_DNA"/>
</dbReference>
<dbReference type="SUPFAM" id="SSF52317">
    <property type="entry name" value="Class I glutamine amidotransferase-like"/>
    <property type="match status" value="1"/>
</dbReference>
<evidence type="ECO:0000256" key="1">
    <source>
        <dbReference type="ARBA" id="ARBA00022962"/>
    </source>
</evidence>
<dbReference type="InterPro" id="IPR011698">
    <property type="entry name" value="GATase_3"/>
</dbReference>
<dbReference type="Proteomes" id="UP001180715">
    <property type="component" value="Unassembled WGS sequence"/>
</dbReference>
<feature type="active site" evidence="2">
    <location>
        <position position="224"/>
    </location>
</feature>
<dbReference type="Gene3D" id="3.40.50.880">
    <property type="match status" value="1"/>
</dbReference>
<keyword evidence="2" id="KW-0573">Peptidoglycan synthesis</keyword>
<comment type="catalytic activity">
    <reaction evidence="2">
        <text>beta-D-GlcNAc-(1-&gt;4)-Mur2Ac(oyl-L-Ala-gamma-D-Glu-L-Lys-D-Ala-D-Ala)-di-trans,octa-cis-undecaprenyl diphosphate + L-glutamine + ATP + H2O = beta-D-GlcNAc-(1-&gt;4)-Mur2Ac(oyl-L-Ala-D-isoglutaminyl-L-Lys-D-Ala-D-Ala)-di-trans,octa-cis-undecaprenyl diphosphate + L-glutamate + ADP + phosphate + H(+)</text>
        <dbReference type="Rhea" id="RHEA:57928"/>
        <dbReference type="ChEBI" id="CHEBI:15377"/>
        <dbReference type="ChEBI" id="CHEBI:15378"/>
        <dbReference type="ChEBI" id="CHEBI:29985"/>
        <dbReference type="ChEBI" id="CHEBI:30616"/>
        <dbReference type="ChEBI" id="CHEBI:43474"/>
        <dbReference type="ChEBI" id="CHEBI:58359"/>
        <dbReference type="ChEBI" id="CHEBI:60033"/>
        <dbReference type="ChEBI" id="CHEBI:62233"/>
        <dbReference type="ChEBI" id="CHEBI:456216"/>
        <dbReference type="EC" id="6.3.5.13"/>
    </reaction>
</comment>
<dbReference type="InterPro" id="IPR029062">
    <property type="entry name" value="Class_I_gatase-like"/>
</dbReference>
<dbReference type="PANTHER" id="PTHR21343:SF9">
    <property type="entry name" value="LIPID II ISOGLUTAMINYL SYNTHASE (GLUTAMINE-HYDROLYZING) SUBUNIT GATD"/>
    <property type="match status" value="1"/>
</dbReference>
<comment type="similarity">
    <text evidence="2">Belongs to the CobB/CobQ family. GatD subfamily.</text>
</comment>
<keyword evidence="2" id="KW-0133">Cell shape</keyword>
<dbReference type="CDD" id="cd01750">
    <property type="entry name" value="GATase1_CobQ"/>
    <property type="match status" value="1"/>
</dbReference>
<feature type="binding site" evidence="2">
    <location>
        <position position="159"/>
    </location>
    <ligand>
        <name>substrate</name>
    </ligand>
</feature>
<comment type="function">
    <text evidence="2">The lipid II isoglutaminyl synthase complex catalyzes the formation of alpha-D-isoglutamine in the cell wall lipid II stem peptide. The GatD subunit catalyzes the hydrolysis of glutamine to glutamate and ammonia. The resulting ammonia molecule is channeled to the active site of MurT.</text>
</comment>
<keyword evidence="2" id="KW-0378">Hydrolase</keyword>
<reference evidence="4" key="1">
    <citation type="submission" date="2023-07" db="EMBL/GenBank/DDBJ databases">
        <title>Sequencing the genomes of 1000 actinobacteria strains.</title>
        <authorList>
            <person name="Klenk H.-P."/>
        </authorList>
    </citation>
    <scope>NUCLEOTIDE SEQUENCE</scope>
    <source>
        <strain evidence="4">DSM 13068</strain>
    </source>
</reference>
<comment type="caution">
    <text evidence="4">The sequence shown here is derived from an EMBL/GenBank/DDBJ whole genome shotgun (WGS) entry which is preliminary data.</text>
</comment>
<feature type="active site" description="Nucleophile" evidence="2">
    <location>
        <position position="124"/>
    </location>
</feature>
<comment type="catalytic activity">
    <reaction evidence="2">
        <text>L-glutamine + H2O = L-glutamate + NH4(+)</text>
        <dbReference type="Rhea" id="RHEA:15889"/>
        <dbReference type="ChEBI" id="CHEBI:15377"/>
        <dbReference type="ChEBI" id="CHEBI:28938"/>
        <dbReference type="ChEBI" id="CHEBI:29985"/>
        <dbReference type="ChEBI" id="CHEBI:58359"/>
        <dbReference type="EC" id="3.5.1.2"/>
    </reaction>
</comment>
<dbReference type="PANTHER" id="PTHR21343">
    <property type="entry name" value="DETHIOBIOTIN SYNTHETASE"/>
    <property type="match status" value="1"/>
</dbReference>
<dbReference type="EC" id="3.5.1.2" evidence="2"/>
<dbReference type="PROSITE" id="PS51274">
    <property type="entry name" value="GATASE_COBBQ"/>
    <property type="match status" value="1"/>
</dbReference>
<feature type="domain" description="CobB/CobQ-like glutamine amidotransferase" evidence="3">
    <location>
        <begin position="38"/>
        <end position="231"/>
    </location>
</feature>
<dbReference type="RefSeq" id="WP_310245763.1">
    <property type="nucleotide sequence ID" value="NZ_JAVDXX010000001.1"/>
</dbReference>
<evidence type="ECO:0000259" key="3">
    <source>
        <dbReference type="Pfam" id="PF07685"/>
    </source>
</evidence>
<comment type="subunit">
    <text evidence="2">Forms a heterodimer with MurT.</text>
</comment>
<keyword evidence="2" id="KW-0961">Cell wall biogenesis/degradation</keyword>
<evidence type="ECO:0000313" key="4">
    <source>
        <dbReference type="EMBL" id="MDR7293114.1"/>
    </source>
</evidence>
<accession>A0ABU1YXP4</accession>
<comment type="pathway">
    <text evidence="2">Cell wall biogenesis; peptidoglycan biosynthesis.</text>
</comment>
<dbReference type="EC" id="6.3.5.13" evidence="2"/>